<keyword evidence="2" id="KW-1185">Reference proteome</keyword>
<evidence type="ECO:0000313" key="1">
    <source>
        <dbReference type="EMBL" id="MED6126882.1"/>
    </source>
</evidence>
<proteinExistence type="predicted"/>
<evidence type="ECO:0000313" key="2">
    <source>
        <dbReference type="Proteomes" id="UP001341840"/>
    </source>
</evidence>
<name>A0ABU6RSC6_9FABA</name>
<dbReference type="EMBL" id="JASCZI010031493">
    <property type="protein sequence ID" value="MED6126882.1"/>
    <property type="molecule type" value="Genomic_DNA"/>
</dbReference>
<sequence>MKKGKKTNQCLNLREAMRKITTRGSTNTISLNTIKMQAFSNITWSSSSKASIFSMSNLLACKFSIKLSLRTCSPLKLNTLKSSKLKEQDMLAREIQEVKKYQVNQTLLGNQKGSMEKLEQSMVLQQKEITEMNKQIKD</sequence>
<reference evidence="1 2" key="1">
    <citation type="journal article" date="2023" name="Plants (Basel)">
        <title>Bridging the Gap: Combining Genomics and Transcriptomics Approaches to Understand Stylosanthes scabra, an Orphan Legume from the Brazilian Caatinga.</title>
        <authorList>
            <person name="Ferreira-Neto J.R.C."/>
            <person name="da Silva M.D."/>
            <person name="Binneck E."/>
            <person name="de Melo N.F."/>
            <person name="da Silva R.H."/>
            <person name="de Melo A.L.T.M."/>
            <person name="Pandolfi V."/>
            <person name="Bustamante F.O."/>
            <person name="Brasileiro-Vidal A.C."/>
            <person name="Benko-Iseppon A.M."/>
        </authorList>
    </citation>
    <scope>NUCLEOTIDE SEQUENCE [LARGE SCALE GENOMIC DNA]</scope>
    <source>
        <tissue evidence="1">Leaves</tissue>
    </source>
</reference>
<dbReference type="Proteomes" id="UP001341840">
    <property type="component" value="Unassembled WGS sequence"/>
</dbReference>
<organism evidence="1 2">
    <name type="scientific">Stylosanthes scabra</name>
    <dbReference type="NCBI Taxonomy" id="79078"/>
    <lineage>
        <taxon>Eukaryota</taxon>
        <taxon>Viridiplantae</taxon>
        <taxon>Streptophyta</taxon>
        <taxon>Embryophyta</taxon>
        <taxon>Tracheophyta</taxon>
        <taxon>Spermatophyta</taxon>
        <taxon>Magnoliopsida</taxon>
        <taxon>eudicotyledons</taxon>
        <taxon>Gunneridae</taxon>
        <taxon>Pentapetalae</taxon>
        <taxon>rosids</taxon>
        <taxon>fabids</taxon>
        <taxon>Fabales</taxon>
        <taxon>Fabaceae</taxon>
        <taxon>Papilionoideae</taxon>
        <taxon>50 kb inversion clade</taxon>
        <taxon>dalbergioids sensu lato</taxon>
        <taxon>Dalbergieae</taxon>
        <taxon>Pterocarpus clade</taxon>
        <taxon>Stylosanthes</taxon>
    </lineage>
</organism>
<protein>
    <submittedName>
        <fullName evidence="1">Uncharacterized protein</fullName>
    </submittedName>
</protein>
<comment type="caution">
    <text evidence="1">The sequence shown here is derived from an EMBL/GenBank/DDBJ whole genome shotgun (WGS) entry which is preliminary data.</text>
</comment>
<gene>
    <name evidence="1" type="ORF">PIB30_082770</name>
</gene>
<accession>A0ABU6RSC6</accession>